<feature type="binding site" evidence="2">
    <location>
        <position position="84"/>
    </location>
    <ligand>
        <name>Fe cation</name>
        <dbReference type="ChEBI" id="CHEBI:24875"/>
    </ligand>
</feature>
<dbReference type="InterPro" id="IPR012093">
    <property type="entry name" value="Pirin"/>
</dbReference>
<feature type="domain" description="Pirin N-terminal" evidence="4">
    <location>
        <begin position="8"/>
        <end position="101"/>
    </location>
</feature>
<protein>
    <submittedName>
        <fullName evidence="5">Pirin domain-containing protein</fullName>
    </submittedName>
</protein>
<comment type="similarity">
    <text evidence="1 3">Belongs to the pirin family.</text>
</comment>
<dbReference type="Pfam" id="PF02678">
    <property type="entry name" value="Pirin"/>
    <property type="match status" value="1"/>
</dbReference>
<dbReference type="PANTHER" id="PTHR13903">
    <property type="entry name" value="PIRIN-RELATED"/>
    <property type="match status" value="1"/>
</dbReference>
<accession>A0A2U3D8A8</accession>
<evidence type="ECO:0000313" key="6">
    <source>
        <dbReference type="Proteomes" id="UP000245380"/>
    </source>
</evidence>
<evidence type="ECO:0000259" key="4">
    <source>
        <dbReference type="Pfam" id="PF02678"/>
    </source>
</evidence>
<organism evidence="5 6">
    <name type="scientific">Sulfoacidibacillus thermotolerans</name>
    <name type="common">Acidibacillus sulfuroxidans</name>
    <dbReference type="NCBI Taxonomy" id="1765684"/>
    <lineage>
        <taxon>Bacteria</taxon>
        <taxon>Bacillati</taxon>
        <taxon>Bacillota</taxon>
        <taxon>Bacilli</taxon>
        <taxon>Bacillales</taxon>
        <taxon>Alicyclobacillaceae</taxon>
        <taxon>Sulfoacidibacillus</taxon>
    </lineage>
</organism>
<evidence type="ECO:0000256" key="3">
    <source>
        <dbReference type="RuleBase" id="RU003457"/>
    </source>
</evidence>
<dbReference type="AlphaFoldDB" id="A0A2U3D8A8"/>
<comment type="caution">
    <text evidence="5">The sequence shown here is derived from an EMBL/GenBank/DDBJ whole genome shotgun (WGS) entry which is preliminary data.</text>
</comment>
<dbReference type="PIRSF" id="PIRSF006232">
    <property type="entry name" value="Pirin"/>
    <property type="match status" value="1"/>
</dbReference>
<keyword evidence="6" id="KW-1185">Reference proteome</keyword>
<dbReference type="EMBL" id="MPDK01000012">
    <property type="protein sequence ID" value="PWI57512.1"/>
    <property type="molecule type" value="Genomic_DNA"/>
</dbReference>
<dbReference type="PANTHER" id="PTHR13903:SF8">
    <property type="entry name" value="PIRIN"/>
    <property type="match status" value="1"/>
</dbReference>
<feature type="binding site" evidence="2">
    <location>
        <position position="40"/>
    </location>
    <ligand>
        <name>Fe cation</name>
        <dbReference type="ChEBI" id="CHEBI:24875"/>
    </ligand>
</feature>
<name>A0A2U3D8A8_SULT2</name>
<evidence type="ECO:0000313" key="5">
    <source>
        <dbReference type="EMBL" id="PWI57512.1"/>
    </source>
</evidence>
<evidence type="ECO:0000256" key="1">
    <source>
        <dbReference type="ARBA" id="ARBA00008416"/>
    </source>
</evidence>
<dbReference type="CDD" id="cd02247">
    <property type="entry name" value="cupin_pirin_C"/>
    <property type="match status" value="1"/>
</dbReference>
<dbReference type="Gene3D" id="2.60.120.10">
    <property type="entry name" value="Jelly Rolls"/>
    <property type="match status" value="1"/>
</dbReference>
<dbReference type="SUPFAM" id="SSF51182">
    <property type="entry name" value="RmlC-like cupins"/>
    <property type="match status" value="1"/>
</dbReference>
<dbReference type="InterPro" id="IPR011051">
    <property type="entry name" value="RmlC_Cupin_sf"/>
</dbReference>
<dbReference type="Proteomes" id="UP000245380">
    <property type="component" value="Unassembled WGS sequence"/>
</dbReference>
<keyword evidence="2" id="KW-0479">Metal-binding</keyword>
<feature type="binding site" evidence="2">
    <location>
        <position position="86"/>
    </location>
    <ligand>
        <name>Fe cation</name>
        <dbReference type="ChEBI" id="CHEBI:24875"/>
    </ligand>
</feature>
<dbReference type="GO" id="GO:0046872">
    <property type="term" value="F:metal ion binding"/>
    <property type="evidence" value="ECO:0007669"/>
    <property type="project" value="UniProtKB-KW"/>
</dbReference>
<sequence>MDGDGAHVKRILPSYHLGYLDPFLLFDHFTVQKPAGFPSHPHRGFEIITYMLEGAFLHADNRGNQKMILAGGLQRITSGSGIVHSEMPGSNGVNRGLQLWINLPRSDKGMEPSYQDVAAADLPVVERQGVRRKILVGEGSPVRVSRPMRYEDVTLFAQSVEVGMQVPVPALFRAFLYVLDGVGKFGGTMTRAEAGEIVSFDPPPSQGFIDVQAERADLPLRFIYVAGLPIGERPLFRGSYVD</sequence>
<evidence type="ECO:0000256" key="2">
    <source>
        <dbReference type="PIRSR" id="PIRSR006232-1"/>
    </source>
</evidence>
<dbReference type="InterPro" id="IPR014710">
    <property type="entry name" value="RmlC-like_jellyroll"/>
</dbReference>
<gene>
    <name evidence="5" type="ORF">BM613_08190</name>
</gene>
<proteinExistence type="inferred from homology"/>
<dbReference type="CDD" id="cd02909">
    <property type="entry name" value="cupin_pirin_N"/>
    <property type="match status" value="1"/>
</dbReference>
<reference evidence="5 6" key="1">
    <citation type="submission" date="2016-11" db="EMBL/GenBank/DDBJ databases">
        <title>Comparative genomics of Acidibacillus ferroxidans species.</title>
        <authorList>
            <person name="Oliveira G."/>
            <person name="Nunes G."/>
            <person name="Oliveira R."/>
            <person name="Araujo F."/>
            <person name="Salim A."/>
            <person name="Scholte L."/>
            <person name="Morais D."/>
            <person name="Nancucheo I."/>
            <person name="Johnson D.B."/>
            <person name="Grail B."/>
            <person name="Bittencourt J."/>
            <person name="Valadares R."/>
        </authorList>
    </citation>
    <scope>NUCLEOTIDE SEQUENCE [LARGE SCALE GENOMIC DNA]</scope>
    <source>
        <strain evidence="5 6">Y002</strain>
    </source>
</reference>
<dbReference type="InterPro" id="IPR003829">
    <property type="entry name" value="Pirin_N_dom"/>
</dbReference>
<feature type="binding site" evidence="2">
    <location>
        <position position="42"/>
    </location>
    <ligand>
        <name>Fe cation</name>
        <dbReference type="ChEBI" id="CHEBI:24875"/>
    </ligand>
</feature>
<comment type="cofactor">
    <cofactor evidence="2">
        <name>Fe cation</name>
        <dbReference type="ChEBI" id="CHEBI:24875"/>
    </cofactor>
    <text evidence="2">Binds 1 Fe cation per subunit.</text>
</comment>
<keyword evidence="2" id="KW-0408">Iron</keyword>